<dbReference type="EMBL" id="LRQE01000034">
    <property type="protein sequence ID" value="KXA29464.1"/>
    <property type="molecule type" value="Genomic_DNA"/>
</dbReference>
<dbReference type="SUPFAM" id="SSF51735">
    <property type="entry name" value="NAD(P)-binding Rossmann-fold domains"/>
    <property type="match status" value="1"/>
</dbReference>
<dbReference type="Proteomes" id="UP000070174">
    <property type="component" value="Unassembled WGS sequence"/>
</dbReference>
<dbReference type="Gene3D" id="3.40.50.720">
    <property type="entry name" value="NAD(P)-binding Rossmann-like Domain"/>
    <property type="match status" value="1"/>
</dbReference>
<evidence type="ECO:0000313" key="1">
    <source>
        <dbReference type="EMBL" id="KXA29464.1"/>
    </source>
</evidence>
<reference evidence="1 2" key="1">
    <citation type="submission" date="2016-01" db="EMBL/GenBank/DDBJ databases">
        <authorList>
            <person name="Oliw E.H."/>
        </authorList>
    </citation>
    <scope>NUCLEOTIDE SEQUENCE [LARGE SCALE GENOMIC DNA]</scope>
    <source>
        <strain evidence="1 2">CMW7756A</strain>
    </source>
</reference>
<evidence type="ECO:0000313" key="2">
    <source>
        <dbReference type="Proteomes" id="UP000070174"/>
    </source>
</evidence>
<proteinExistence type="predicted"/>
<dbReference type="PATRIC" id="fig|54005.3.peg.1070"/>
<protein>
    <submittedName>
        <fullName evidence="1">Saccharopine dehydrogenase</fullName>
    </submittedName>
</protein>
<gene>
    <name evidence="1" type="ORF">HMPREF3229_01088</name>
</gene>
<accession>A0A133PLM0</accession>
<dbReference type="AlphaFoldDB" id="A0A133PLM0"/>
<dbReference type="InterPro" id="IPR036291">
    <property type="entry name" value="NAD(P)-bd_dom_sf"/>
</dbReference>
<name>A0A133PLM0_9FIRM</name>
<comment type="caution">
    <text evidence="1">The sequence shown here is derived from an EMBL/GenBank/DDBJ whole genome shotgun (WGS) entry which is preliminary data.</text>
</comment>
<dbReference type="RefSeq" id="WP_060800194.1">
    <property type="nucleotide sequence ID" value="NZ_KQ957101.1"/>
</dbReference>
<organism evidence="1">
    <name type="scientific">Peptoniphilus harei</name>
    <dbReference type="NCBI Taxonomy" id="54005"/>
    <lineage>
        <taxon>Bacteria</taxon>
        <taxon>Bacillati</taxon>
        <taxon>Bacillota</taxon>
        <taxon>Tissierellia</taxon>
        <taxon>Tissierellales</taxon>
        <taxon>Peptoniphilaceae</taxon>
        <taxon>Peptoniphilus</taxon>
    </lineage>
</organism>
<sequence>MIGVIGSKGNIGNECVNLLKKYEKMPFKVGNRSPDLDSDRFYMSEQVDINNEESCIKFLKDCRCVINCTSVREMGTLLSIAKKTHTNVIDVHRDDKIYYSKENIVYTNVGVSPGLTEAIPAFCKMKFGEIERLKLMHIVNDKFSYEGAKEYLEYTFGNEISPMTSIKNCTVVPNKCLDTNITMGDESYKKLIYTDDTVKRICSILNIQNAEFSICFINGQVYQLLKSIKNIDTDINELSKNLVIASMLDTEILPVKEEFVVYVTTKTNKQYTVLLKSTSASKLTATAAIAMSIFSLKENRTGVFKMYETNMLMEMFDIMKTIDKSLFFKIYDGILENIDFKDSGVIE</sequence>